<feature type="signal peptide" evidence="1">
    <location>
        <begin position="1"/>
        <end position="22"/>
    </location>
</feature>
<name>A0ABR1ZIC3_9ROSI</name>
<accession>A0ABR1ZIC3</accession>
<keyword evidence="1" id="KW-0732">Signal</keyword>
<evidence type="ECO:0000256" key="1">
    <source>
        <dbReference type="SAM" id="SignalP"/>
    </source>
</evidence>
<comment type="caution">
    <text evidence="2">The sequence shown here is derived from an EMBL/GenBank/DDBJ whole genome shotgun (WGS) entry which is preliminary data.</text>
</comment>
<evidence type="ECO:0000313" key="3">
    <source>
        <dbReference type="Proteomes" id="UP001396334"/>
    </source>
</evidence>
<feature type="chain" id="PRO_5046738290" description="Secreted protein" evidence="1">
    <location>
        <begin position="23"/>
        <end position="125"/>
    </location>
</feature>
<evidence type="ECO:0008006" key="4">
    <source>
        <dbReference type="Google" id="ProtNLM"/>
    </source>
</evidence>
<organism evidence="2 3">
    <name type="scientific">Hibiscus sabdariffa</name>
    <name type="common">roselle</name>
    <dbReference type="NCBI Taxonomy" id="183260"/>
    <lineage>
        <taxon>Eukaryota</taxon>
        <taxon>Viridiplantae</taxon>
        <taxon>Streptophyta</taxon>
        <taxon>Embryophyta</taxon>
        <taxon>Tracheophyta</taxon>
        <taxon>Spermatophyta</taxon>
        <taxon>Magnoliopsida</taxon>
        <taxon>eudicotyledons</taxon>
        <taxon>Gunneridae</taxon>
        <taxon>Pentapetalae</taxon>
        <taxon>rosids</taxon>
        <taxon>malvids</taxon>
        <taxon>Malvales</taxon>
        <taxon>Malvaceae</taxon>
        <taxon>Malvoideae</taxon>
        <taxon>Hibiscus</taxon>
    </lineage>
</organism>
<keyword evidence="3" id="KW-1185">Reference proteome</keyword>
<reference evidence="2 3" key="1">
    <citation type="journal article" date="2024" name="G3 (Bethesda)">
        <title>Genome assembly of Hibiscus sabdariffa L. provides insights into metabolisms of medicinal natural products.</title>
        <authorList>
            <person name="Kim T."/>
        </authorList>
    </citation>
    <scope>NUCLEOTIDE SEQUENCE [LARGE SCALE GENOMIC DNA]</scope>
    <source>
        <strain evidence="2">TK-2024</strain>
        <tissue evidence="2">Old leaves</tissue>
    </source>
</reference>
<evidence type="ECO:0000313" key="2">
    <source>
        <dbReference type="EMBL" id="KAK8480313.1"/>
    </source>
</evidence>
<sequence>MWAAVVVRPCLVALVAMALALAQRSSGLCTLVASFCCPTHANRSRFSFYGTNYGRGWFGMFRFPFSDARHALALPLHRLFVGNGAGKLPIVEVFLQTVQPLWLRFSGLFHTFSVSCSPRRVKPLR</sequence>
<proteinExistence type="predicted"/>
<dbReference type="Proteomes" id="UP001396334">
    <property type="component" value="Unassembled WGS sequence"/>
</dbReference>
<protein>
    <recommendedName>
        <fullName evidence="4">Secreted protein</fullName>
    </recommendedName>
</protein>
<gene>
    <name evidence="2" type="ORF">V6N11_027629</name>
</gene>
<dbReference type="EMBL" id="JBBPBN010001053">
    <property type="protein sequence ID" value="KAK8480313.1"/>
    <property type="molecule type" value="Genomic_DNA"/>
</dbReference>